<sequence length="52" mass="6304">MKLTTPFTALKNATSDLWRMHDFNYQLPKDLRQDYWEKECIDHPTSSHCKVY</sequence>
<protein>
    <recommendedName>
        <fullName evidence="3">Protein family PM-14</fullName>
    </recommendedName>
</protein>
<comment type="caution">
    <text evidence="1">The sequence shown here is derived from an EMBL/GenBank/DDBJ whole genome shotgun (WGS) entry which is preliminary data.</text>
</comment>
<reference evidence="2" key="1">
    <citation type="journal article" date="2014" name="Sci. Data">
        <title>Genomes of diverse isolates of the marine cyanobacterium Prochlorococcus.</title>
        <authorList>
            <person name="Biller S."/>
            <person name="Berube P."/>
            <person name="Thompson J."/>
            <person name="Kelly L."/>
            <person name="Roggensack S."/>
            <person name="Awad L."/>
            <person name="Roache-Johnson K."/>
            <person name="Ding H."/>
            <person name="Giovannoni S.J."/>
            <person name="Moore L.R."/>
            <person name="Chisholm S.W."/>
        </authorList>
    </citation>
    <scope>NUCLEOTIDE SEQUENCE [LARGE SCALE GENOMIC DNA]</scope>
</reference>
<gene>
    <name evidence="1" type="ORF">EU93_0166</name>
</gene>
<dbReference type="RefSeq" id="WP_193741715.1">
    <property type="nucleotide sequence ID" value="NZ_JNAJ01000003.1"/>
</dbReference>
<name>A0A0A1ZVE4_PROMR</name>
<accession>A0A0A1ZVE4</accession>
<evidence type="ECO:0000313" key="1">
    <source>
        <dbReference type="EMBL" id="KGF93537.1"/>
    </source>
</evidence>
<dbReference type="Proteomes" id="UP000030491">
    <property type="component" value="Unassembled WGS sequence"/>
</dbReference>
<evidence type="ECO:0000313" key="2">
    <source>
        <dbReference type="Proteomes" id="UP000030491"/>
    </source>
</evidence>
<dbReference type="AlphaFoldDB" id="A0A0A1ZVE4"/>
<proteinExistence type="predicted"/>
<dbReference type="EMBL" id="JNAJ01000003">
    <property type="protein sequence ID" value="KGF93537.1"/>
    <property type="molecule type" value="Genomic_DNA"/>
</dbReference>
<evidence type="ECO:0008006" key="3">
    <source>
        <dbReference type="Google" id="ProtNLM"/>
    </source>
</evidence>
<organism evidence="1 2">
    <name type="scientific">Prochlorococcus marinus str. MIT 9116</name>
    <dbReference type="NCBI Taxonomy" id="167544"/>
    <lineage>
        <taxon>Bacteria</taxon>
        <taxon>Bacillati</taxon>
        <taxon>Cyanobacteriota</taxon>
        <taxon>Cyanophyceae</taxon>
        <taxon>Synechococcales</taxon>
        <taxon>Prochlorococcaceae</taxon>
        <taxon>Prochlorococcus</taxon>
    </lineage>
</organism>